<keyword evidence="12" id="KW-1133">Transmembrane helix</keyword>
<dbReference type="GO" id="GO:0003841">
    <property type="term" value="F:1-acylglycerol-3-phosphate O-acyltransferase activity"/>
    <property type="evidence" value="ECO:0007669"/>
    <property type="project" value="UniProtKB-UniRule"/>
</dbReference>
<dbReference type="RefSeq" id="WP_184746986.1">
    <property type="nucleotide sequence ID" value="NZ_JACHGJ010000004.1"/>
</dbReference>
<reference evidence="14 15" key="1">
    <citation type="submission" date="2020-08" db="EMBL/GenBank/DDBJ databases">
        <title>Genomic Encyclopedia of Type Strains, Phase IV (KMG-IV): sequencing the most valuable type-strain genomes for metagenomic binning, comparative biology and taxonomic classification.</title>
        <authorList>
            <person name="Goeker M."/>
        </authorList>
    </citation>
    <scope>NUCLEOTIDE SEQUENCE [LARGE SCALE GENOMIC DNA]</scope>
    <source>
        <strain evidence="14 15">DSM 2461</strain>
    </source>
</reference>
<evidence type="ECO:0000259" key="13">
    <source>
        <dbReference type="SMART" id="SM00563"/>
    </source>
</evidence>
<sequence>MKSLLTFILTIYEVTLFVAVCVVFYPIALLIFIFTAPFDKRRTLLHKFSCVWGSIYIWLQPFWKVTWEGKENIKKDQAYVFVSNHQSLLDIIVLYGMFKHFKWVAKNSLLRVPFVGWNMALNDYIIIKRNDAKSQIDMMKKSEKMLREGNSVMIFAEGTRSIDGNLGTFKRGAFIMAEKAEVPVIPIALDNMYKAVKGKSLWINKVTDMKVKVFPPLNPKDFKNTKEITAKVQEIISGQLDEWRSAEK</sequence>
<dbReference type="PANTHER" id="PTHR10434">
    <property type="entry name" value="1-ACYL-SN-GLYCEROL-3-PHOSPHATE ACYLTRANSFERASE"/>
    <property type="match status" value="1"/>
</dbReference>
<dbReference type="Pfam" id="PF01553">
    <property type="entry name" value="Acyltransferase"/>
    <property type="match status" value="1"/>
</dbReference>
<dbReference type="InterPro" id="IPR004552">
    <property type="entry name" value="AGP_acyltrans"/>
</dbReference>
<keyword evidence="11" id="KW-1208">Phospholipid metabolism</keyword>
<evidence type="ECO:0000256" key="12">
    <source>
        <dbReference type="SAM" id="Phobius"/>
    </source>
</evidence>
<dbReference type="AlphaFoldDB" id="A0A841REE7"/>
<keyword evidence="12" id="KW-0472">Membrane</keyword>
<evidence type="ECO:0000256" key="2">
    <source>
        <dbReference type="ARBA" id="ARBA00004728"/>
    </source>
</evidence>
<dbReference type="InterPro" id="IPR002123">
    <property type="entry name" value="Plipid/glycerol_acylTrfase"/>
</dbReference>
<dbReference type="SUPFAM" id="SSF69593">
    <property type="entry name" value="Glycerol-3-phosphate (1)-acyltransferase"/>
    <property type="match status" value="1"/>
</dbReference>
<name>A0A841REE7_9SPIO</name>
<dbReference type="EMBL" id="JACHGJ010000004">
    <property type="protein sequence ID" value="MBB6480722.1"/>
    <property type="molecule type" value="Genomic_DNA"/>
</dbReference>
<evidence type="ECO:0000256" key="4">
    <source>
        <dbReference type="ARBA" id="ARBA00008655"/>
    </source>
</evidence>
<keyword evidence="9 11" id="KW-0443">Lipid metabolism</keyword>
<evidence type="ECO:0000256" key="7">
    <source>
        <dbReference type="ARBA" id="ARBA00022516"/>
    </source>
</evidence>
<evidence type="ECO:0000256" key="6">
    <source>
        <dbReference type="ARBA" id="ARBA00016139"/>
    </source>
</evidence>
<comment type="similarity">
    <text evidence="4 11">Belongs to the 1-acyl-sn-glycerol-3-phosphate acyltransferase family.</text>
</comment>
<keyword evidence="11" id="KW-0594">Phospholipid biosynthesis</keyword>
<comment type="pathway">
    <text evidence="3">Lipid metabolism.</text>
</comment>
<gene>
    <name evidence="14" type="ORF">HNR50_002395</name>
</gene>
<keyword evidence="7 11" id="KW-0444">Lipid biosynthesis</keyword>
<comment type="domain">
    <text evidence="11">The HXXXXD motif is essential for acyltransferase activity and may constitute the binding site for the phosphate moiety of the glycerol-3-phosphate.</text>
</comment>
<organism evidence="14 15">
    <name type="scientific">Spirochaeta isovalerica</name>
    <dbReference type="NCBI Taxonomy" id="150"/>
    <lineage>
        <taxon>Bacteria</taxon>
        <taxon>Pseudomonadati</taxon>
        <taxon>Spirochaetota</taxon>
        <taxon>Spirochaetia</taxon>
        <taxon>Spirochaetales</taxon>
        <taxon>Spirochaetaceae</taxon>
        <taxon>Spirochaeta</taxon>
    </lineage>
</organism>
<dbReference type="SMART" id="SM00563">
    <property type="entry name" value="PlsC"/>
    <property type="match status" value="1"/>
</dbReference>
<comment type="catalytic activity">
    <reaction evidence="1 11">
        <text>a 1-acyl-sn-glycero-3-phosphate + an acyl-CoA = a 1,2-diacyl-sn-glycero-3-phosphate + CoA</text>
        <dbReference type="Rhea" id="RHEA:19709"/>
        <dbReference type="ChEBI" id="CHEBI:57287"/>
        <dbReference type="ChEBI" id="CHEBI:57970"/>
        <dbReference type="ChEBI" id="CHEBI:58342"/>
        <dbReference type="ChEBI" id="CHEBI:58608"/>
        <dbReference type="EC" id="2.3.1.51"/>
    </reaction>
</comment>
<dbReference type="NCBIfam" id="TIGR00530">
    <property type="entry name" value="AGP_acyltrn"/>
    <property type="match status" value="1"/>
</dbReference>
<keyword evidence="15" id="KW-1185">Reference proteome</keyword>
<keyword evidence="12" id="KW-0812">Transmembrane</keyword>
<evidence type="ECO:0000256" key="11">
    <source>
        <dbReference type="RuleBase" id="RU361267"/>
    </source>
</evidence>
<comment type="caution">
    <text evidence="14">The sequence shown here is derived from an EMBL/GenBank/DDBJ whole genome shotgun (WGS) entry which is preliminary data.</text>
</comment>
<protein>
    <recommendedName>
        <fullName evidence="6 11">1-acyl-sn-glycerol-3-phosphate acyltransferase</fullName>
        <ecNumber evidence="5 11">2.3.1.51</ecNumber>
    </recommendedName>
</protein>
<evidence type="ECO:0000256" key="8">
    <source>
        <dbReference type="ARBA" id="ARBA00022679"/>
    </source>
</evidence>
<evidence type="ECO:0000256" key="3">
    <source>
        <dbReference type="ARBA" id="ARBA00005189"/>
    </source>
</evidence>
<evidence type="ECO:0000313" key="15">
    <source>
        <dbReference type="Proteomes" id="UP000587760"/>
    </source>
</evidence>
<dbReference type="CDD" id="cd07989">
    <property type="entry name" value="LPLAT_AGPAT-like"/>
    <property type="match status" value="1"/>
</dbReference>
<evidence type="ECO:0000256" key="1">
    <source>
        <dbReference type="ARBA" id="ARBA00001141"/>
    </source>
</evidence>
<dbReference type="Proteomes" id="UP000587760">
    <property type="component" value="Unassembled WGS sequence"/>
</dbReference>
<evidence type="ECO:0000256" key="5">
    <source>
        <dbReference type="ARBA" id="ARBA00013211"/>
    </source>
</evidence>
<feature type="domain" description="Phospholipid/glycerol acyltransferase" evidence="13">
    <location>
        <begin position="79"/>
        <end position="192"/>
    </location>
</feature>
<proteinExistence type="inferred from homology"/>
<dbReference type="PANTHER" id="PTHR10434:SF64">
    <property type="entry name" value="1-ACYL-SN-GLYCEROL-3-PHOSPHATE ACYLTRANSFERASE-RELATED"/>
    <property type="match status" value="1"/>
</dbReference>
<evidence type="ECO:0000313" key="14">
    <source>
        <dbReference type="EMBL" id="MBB6480722.1"/>
    </source>
</evidence>
<accession>A0A841REE7</accession>
<dbReference type="GO" id="GO:0016020">
    <property type="term" value="C:membrane"/>
    <property type="evidence" value="ECO:0007669"/>
    <property type="project" value="InterPro"/>
</dbReference>
<dbReference type="GO" id="GO:0006654">
    <property type="term" value="P:phosphatidic acid biosynthetic process"/>
    <property type="evidence" value="ECO:0007669"/>
    <property type="project" value="TreeGrafter"/>
</dbReference>
<keyword evidence="10 11" id="KW-0012">Acyltransferase</keyword>
<evidence type="ECO:0000256" key="9">
    <source>
        <dbReference type="ARBA" id="ARBA00023098"/>
    </source>
</evidence>
<evidence type="ECO:0000256" key="10">
    <source>
        <dbReference type="ARBA" id="ARBA00023315"/>
    </source>
</evidence>
<feature type="transmembrane region" description="Helical" evidence="12">
    <location>
        <begin position="6"/>
        <end position="32"/>
    </location>
</feature>
<dbReference type="EC" id="2.3.1.51" evidence="5 11"/>
<comment type="pathway">
    <text evidence="2">Phospholipid metabolism; CDP-diacylglycerol biosynthesis; CDP-diacylglycerol from sn-glycerol 3-phosphate: step 2/3.</text>
</comment>
<keyword evidence="8 11" id="KW-0808">Transferase</keyword>